<dbReference type="GO" id="GO:0008270">
    <property type="term" value="F:zinc ion binding"/>
    <property type="evidence" value="ECO:0007669"/>
    <property type="project" value="TreeGrafter"/>
</dbReference>
<gene>
    <name evidence="2" type="ORF">LY60_02558</name>
</gene>
<keyword evidence="3" id="KW-1185">Reference proteome</keyword>
<dbReference type="PANTHER" id="PTHR36928:SF1">
    <property type="entry name" value="PHOSPHATASE YCDX-RELATED"/>
    <property type="match status" value="1"/>
</dbReference>
<sequence length="245" mass="27916">MKLRADYHMHSTYSRRNHGKSTIEEIAEEAVRKGLEEIAITDHGPKHYMFGVQEHRMAEAKAIVEKMRIKYPQLKILYGVEANVLDYEGHTDISSEVLKQCDIILCGFHLGALFTTAGDFWNFIVMNKLGKNNKSLREKMIQKNTEAFIKAMDKYKIDILTHPGDKIPLDIDKIAAMAEKKGVILEINNSHGHLNAEEIKIASRYNVKFAINSDAHVKERVGSFEEALKEAKKANLDLKRIINLV</sequence>
<evidence type="ECO:0000313" key="3">
    <source>
        <dbReference type="Proteomes" id="UP000315343"/>
    </source>
</evidence>
<dbReference type="AlphaFoldDB" id="A0A562J7F6"/>
<dbReference type="Proteomes" id="UP000315343">
    <property type="component" value="Unassembled WGS sequence"/>
</dbReference>
<organism evidence="2 3">
    <name type="scientific">Sedimentibacter saalensis</name>
    <dbReference type="NCBI Taxonomy" id="130788"/>
    <lineage>
        <taxon>Bacteria</taxon>
        <taxon>Bacillati</taxon>
        <taxon>Bacillota</taxon>
        <taxon>Tissierellia</taxon>
        <taxon>Sedimentibacter</taxon>
    </lineage>
</organism>
<dbReference type="OrthoDB" id="9808747at2"/>
<reference evidence="2 3" key="1">
    <citation type="submission" date="2019-07" db="EMBL/GenBank/DDBJ databases">
        <title>Genomic Encyclopedia of Type Strains, Phase I: the one thousand microbial genomes (KMG-I) project.</title>
        <authorList>
            <person name="Kyrpides N."/>
        </authorList>
    </citation>
    <scope>NUCLEOTIDE SEQUENCE [LARGE SCALE GENOMIC DNA]</scope>
    <source>
        <strain evidence="2 3">DSM 13558</strain>
    </source>
</reference>
<dbReference type="InterPro" id="IPR003141">
    <property type="entry name" value="Pol/His_phosphatase_N"/>
</dbReference>
<dbReference type="SUPFAM" id="SSF89550">
    <property type="entry name" value="PHP domain-like"/>
    <property type="match status" value="1"/>
</dbReference>
<dbReference type="GO" id="GO:0042578">
    <property type="term" value="F:phosphoric ester hydrolase activity"/>
    <property type="evidence" value="ECO:0007669"/>
    <property type="project" value="TreeGrafter"/>
</dbReference>
<evidence type="ECO:0000313" key="2">
    <source>
        <dbReference type="EMBL" id="TWH79030.1"/>
    </source>
</evidence>
<accession>A0A562J7F6</accession>
<comment type="caution">
    <text evidence="2">The sequence shown here is derived from an EMBL/GenBank/DDBJ whole genome shotgun (WGS) entry which is preliminary data.</text>
</comment>
<keyword evidence="2" id="KW-0378">Hydrolase</keyword>
<feature type="domain" description="Polymerase/histidinol phosphatase N-terminal" evidence="1">
    <location>
        <begin position="5"/>
        <end position="86"/>
    </location>
</feature>
<dbReference type="SMART" id="SM00481">
    <property type="entry name" value="POLIIIAc"/>
    <property type="match status" value="1"/>
</dbReference>
<evidence type="ECO:0000259" key="1">
    <source>
        <dbReference type="SMART" id="SM00481"/>
    </source>
</evidence>
<dbReference type="Pfam" id="PF02811">
    <property type="entry name" value="PHP"/>
    <property type="match status" value="1"/>
</dbReference>
<name>A0A562J7F6_9FIRM</name>
<dbReference type="Gene3D" id="3.20.20.140">
    <property type="entry name" value="Metal-dependent hydrolases"/>
    <property type="match status" value="1"/>
</dbReference>
<dbReference type="RefSeq" id="WP_145084258.1">
    <property type="nucleotide sequence ID" value="NZ_JAYFNS010000002.1"/>
</dbReference>
<dbReference type="InterPro" id="IPR004013">
    <property type="entry name" value="PHP_dom"/>
</dbReference>
<dbReference type="InterPro" id="IPR050243">
    <property type="entry name" value="PHP_phosphatase"/>
</dbReference>
<dbReference type="GO" id="GO:0005829">
    <property type="term" value="C:cytosol"/>
    <property type="evidence" value="ECO:0007669"/>
    <property type="project" value="TreeGrafter"/>
</dbReference>
<dbReference type="EMBL" id="VLKH01000007">
    <property type="protein sequence ID" value="TWH79030.1"/>
    <property type="molecule type" value="Genomic_DNA"/>
</dbReference>
<dbReference type="InterPro" id="IPR016195">
    <property type="entry name" value="Pol/histidinol_Pase-like"/>
</dbReference>
<proteinExistence type="predicted"/>
<dbReference type="PANTHER" id="PTHR36928">
    <property type="entry name" value="PHOSPHATASE YCDX-RELATED"/>
    <property type="match status" value="1"/>
</dbReference>
<protein>
    <submittedName>
        <fullName evidence="2">Putative hydrolase</fullName>
    </submittedName>
</protein>